<dbReference type="OrthoDB" id="4774258at2"/>
<evidence type="ECO:0000313" key="2">
    <source>
        <dbReference type="EMBL" id="SDQ76236.1"/>
    </source>
</evidence>
<dbReference type="EMBL" id="FNKH01000002">
    <property type="protein sequence ID" value="SDQ76236.1"/>
    <property type="molecule type" value="Genomic_DNA"/>
</dbReference>
<dbReference type="KEGG" id="acry:AC20117_05120"/>
<dbReference type="InterPro" id="IPR019099">
    <property type="entry name" value="Uncharacterised_PGPGW_TM"/>
</dbReference>
<evidence type="ECO:0000256" key="1">
    <source>
        <dbReference type="SAM" id="Phobius"/>
    </source>
</evidence>
<keyword evidence="3" id="KW-1185">Reference proteome</keyword>
<feature type="transmembrane region" description="Helical" evidence="1">
    <location>
        <begin position="120"/>
        <end position="141"/>
    </location>
</feature>
<dbReference type="Proteomes" id="UP000181917">
    <property type="component" value="Unassembled WGS sequence"/>
</dbReference>
<gene>
    <name evidence="2" type="ORF">SAMN04489742_2462</name>
</gene>
<feature type="transmembrane region" description="Helical" evidence="1">
    <location>
        <begin position="39"/>
        <end position="60"/>
    </location>
</feature>
<feature type="transmembrane region" description="Helical" evidence="1">
    <location>
        <begin position="81"/>
        <end position="100"/>
    </location>
</feature>
<feature type="transmembrane region" description="Helical" evidence="1">
    <location>
        <begin position="12"/>
        <end position="33"/>
    </location>
</feature>
<evidence type="ECO:0000313" key="3">
    <source>
        <dbReference type="Proteomes" id="UP000181917"/>
    </source>
</evidence>
<dbReference type="AlphaFoldDB" id="A0A1H1DK36"/>
<sequence>MGRRIDVIPLWLRRTGVEVLGWTFILIGVAMLVLPGPGLLGIVSGLAVLSLHNVWAKNLLGRVRTRAIRIAIAEVQTWPRILAGAMGGLMVVASGVLWTVQPSVPDWWVFGEQWWLPGGWGVGLALISTGLIALLILLYCFRRFRRPRSSSPRGGSNP</sequence>
<proteinExistence type="predicted"/>
<protein>
    <submittedName>
        <fullName evidence="2">Putative transmembrane protein (PGPGW)</fullName>
    </submittedName>
</protein>
<accession>A0A1H1DK36</accession>
<dbReference type="Pfam" id="PF09656">
    <property type="entry name" value="PGPGW"/>
    <property type="match status" value="1"/>
</dbReference>
<keyword evidence="1 2" id="KW-0812">Transmembrane</keyword>
<dbReference type="RefSeq" id="WP_074700684.1">
    <property type="nucleotide sequence ID" value="NZ_CP018863.1"/>
</dbReference>
<keyword evidence="1" id="KW-0472">Membrane</keyword>
<name>A0A1H1DK36_9MICC</name>
<organism evidence="2 3">
    <name type="scientific">Crystallibacter crystallopoietes</name>
    <dbReference type="NCBI Taxonomy" id="37928"/>
    <lineage>
        <taxon>Bacteria</taxon>
        <taxon>Bacillati</taxon>
        <taxon>Actinomycetota</taxon>
        <taxon>Actinomycetes</taxon>
        <taxon>Micrococcales</taxon>
        <taxon>Micrococcaceae</taxon>
        <taxon>Crystallibacter</taxon>
    </lineage>
</organism>
<reference evidence="2 3" key="1">
    <citation type="submission" date="2016-10" db="EMBL/GenBank/DDBJ databases">
        <authorList>
            <person name="de Groot N.N."/>
        </authorList>
    </citation>
    <scope>NUCLEOTIDE SEQUENCE [LARGE SCALE GENOMIC DNA]</scope>
    <source>
        <strain evidence="2 3">DSM 20117</strain>
    </source>
</reference>
<keyword evidence="1" id="KW-1133">Transmembrane helix</keyword>